<dbReference type="EMBL" id="BOSE01000012">
    <property type="protein sequence ID" value="GIP19092.1"/>
    <property type="molecule type" value="Genomic_DNA"/>
</dbReference>
<protein>
    <recommendedName>
        <fullName evidence="5">Translational regulator CsrA</fullName>
    </recommendedName>
</protein>
<dbReference type="GO" id="GO:0044781">
    <property type="term" value="P:bacterial-type flagellum organization"/>
    <property type="evidence" value="ECO:0007669"/>
    <property type="project" value="UniProtKB-KW"/>
</dbReference>
<evidence type="ECO:0000313" key="6">
    <source>
        <dbReference type="EMBL" id="GIP19092.1"/>
    </source>
</evidence>
<organism evidence="6 7">
    <name type="scientific">Paenibacillus montaniterrae</name>
    <dbReference type="NCBI Taxonomy" id="429341"/>
    <lineage>
        <taxon>Bacteria</taxon>
        <taxon>Bacillati</taxon>
        <taxon>Bacillota</taxon>
        <taxon>Bacilli</taxon>
        <taxon>Bacillales</taxon>
        <taxon>Paenibacillaceae</taxon>
        <taxon>Paenibacillus</taxon>
    </lineage>
</organism>
<dbReference type="NCBIfam" id="NF002469">
    <property type="entry name" value="PRK01712.1"/>
    <property type="match status" value="1"/>
</dbReference>
<evidence type="ECO:0000256" key="1">
    <source>
        <dbReference type="ARBA" id="ARBA00022490"/>
    </source>
</evidence>
<dbReference type="GO" id="GO:1902208">
    <property type="term" value="P:regulation of bacterial-type flagellum assembly"/>
    <property type="evidence" value="ECO:0007669"/>
    <property type="project" value="UniProtKB-UniRule"/>
</dbReference>
<dbReference type="InterPro" id="IPR003751">
    <property type="entry name" value="CsrA"/>
</dbReference>
<evidence type="ECO:0000256" key="3">
    <source>
        <dbReference type="ARBA" id="ARBA00022845"/>
    </source>
</evidence>
<dbReference type="AlphaFoldDB" id="A0A919YTW1"/>
<accession>A0A919YTW1</accession>
<proteinExistence type="inferred from homology"/>
<comment type="caution">
    <text evidence="6">The sequence shown here is derived from an EMBL/GenBank/DDBJ whole genome shotgun (WGS) entry which is preliminary data.</text>
</comment>
<dbReference type="PANTHER" id="PTHR34984:SF1">
    <property type="entry name" value="CARBON STORAGE REGULATOR"/>
    <property type="match status" value="1"/>
</dbReference>
<dbReference type="RefSeq" id="WP_213519749.1">
    <property type="nucleotide sequence ID" value="NZ_BOSE01000012.1"/>
</dbReference>
<evidence type="ECO:0000256" key="4">
    <source>
        <dbReference type="ARBA" id="ARBA00022884"/>
    </source>
</evidence>
<dbReference type="GO" id="GO:0045947">
    <property type="term" value="P:negative regulation of translational initiation"/>
    <property type="evidence" value="ECO:0007669"/>
    <property type="project" value="UniProtKB-UniRule"/>
</dbReference>
<dbReference type="GO" id="GO:0006402">
    <property type="term" value="P:mRNA catabolic process"/>
    <property type="evidence" value="ECO:0007669"/>
    <property type="project" value="InterPro"/>
</dbReference>
<dbReference type="FunFam" id="2.60.40.4380:FF:000002">
    <property type="entry name" value="Translational regulator CsrA"/>
    <property type="match status" value="1"/>
</dbReference>
<dbReference type="NCBIfam" id="TIGR00202">
    <property type="entry name" value="csrA"/>
    <property type="match status" value="1"/>
</dbReference>
<comment type="similarity">
    <text evidence="5">Belongs to the CsrA/RsmA family.</text>
</comment>
<dbReference type="SUPFAM" id="SSF117130">
    <property type="entry name" value="CsrA-like"/>
    <property type="match status" value="1"/>
</dbReference>
<dbReference type="Pfam" id="PF02599">
    <property type="entry name" value="CsrA"/>
    <property type="match status" value="1"/>
</dbReference>
<dbReference type="HAMAP" id="MF_00167">
    <property type="entry name" value="CsrA"/>
    <property type="match status" value="1"/>
</dbReference>
<comment type="subcellular location">
    <subcellularLocation>
        <location evidence="5">Cytoplasm</location>
    </subcellularLocation>
</comment>
<evidence type="ECO:0000256" key="5">
    <source>
        <dbReference type="HAMAP-Rule" id="MF_00167"/>
    </source>
</evidence>
<keyword evidence="5" id="KW-1005">Bacterial flagellum biogenesis</keyword>
<reference evidence="6" key="1">
    <citation type="submission" date="2021-03" db="EMBL/GenBank/DDBJ databases">
        <title>Antimicrobial resistance genes in bacteria isolated from Japanese honey, and their potential for conferring macrolide and lincosamide resistance in the American foulbrood pathogen Paenibacillus larvae.</title>
        <authorList>
            <person name="Okamoto M."/>
            <person name="Kumagai M."/>
            <person name="Kanamori H."/>
            <person name="Takamatsu D."/>
        </authorList>
    </citation>
    <scope>NUCLEOTIDE SEQUENCE</scope>
    <source>
        <strain evidence="6">J40TS1</strain>
    </source>
</reference>
<evidence type="ECO:0000313" key="7">
    <source>
        <dbReference type="Proteomes" id="UP000683139"/>
    </source>
</evidence>
<keyword evidence="3 5" id="KW-0810">Translation regulation</keyword>
<dbReference type="PANTHER" id="PTHR34984">
    <property type="entry name" value="CARBON STORAGE REGULATOR"/>
    <property type="match status" value="1"/>
</dbReference>
<dbReference type="Proteomes" id="UP000683139">
    <property type="component" value="Unassembled WGS sequence"/>
</dbReference>
<name>A0A919YTW1_9BACL</name>
<sequence>MLVLKRKVGEVVRIGNDIEVHVLAVEGDVIKLGFEAPKQVQILRSEIYEAIKAENMQSSISNSKDAKELMKQLKLGSAPPKEE</sequence>
<dbReference type="InterPro" id="IPR036107">
    <property type="entry name" value="CsrA_sf"/>
</dbReference>
<evidence type="ECO:0000256" key="2">
    <source>
        <dbReference type="ARBA" id="ARBA00022491"/>
    </source>
</evidence>
<dbReference type="GO" id="GO:0006109">
    <property type="term" value="P:regulation of carbohydrate metabolic process"/>
    <property type="evidence" value="ECO:0007669"/>
    <property type="project" value="InterPro"/>
</dbReference>
<dbReference type="GO" id="GO:0048027">
    <property type="term" value="F:mRNA 5'-UTR binding"/>
    <property type="evidence" value="ECO:0007669"/>
    <property type="project" value="UniProtKB-UniRule"/>
</dbReference>
<keyword evidence="7" id="KW-1185">Reference proteome</keyword>
<dbReference type="Gene3D" id="2.60.40.4380">
    <property type="entry name" value="Translational regulator CsrA"/>
    <property type="match status" value="1"/>
</dbReference>
<dbReference type="GO" id="GO:0005829">
    <property type="term" value="C:cytosol"/>
    <property type="evidence" value="ECO:0007669"/>
    <property type="project" value="TreeGrafter"/>
</dbReference>
<keyword evidence="4 5" id="KW-0694">RNA-binding</keyword>
<gene>
    <name evidence="5 6" type="primary">csrA</name>
    <name evidence="6" type="ORF">J40TS1_47340</name>
</gene>
<comment type="subunit">
    <text evidence="5">Homodimer; the beta-strands of each monomer intercalate to form a hydrophobic core, while the alpha-helices form wings that extend away from the core.</text>
</comment>
<keyword evidence="1 5" id="KW-0963">Cytoplasm</keyword>
<keyword evidence="2 5" id="KW-0678">Repressor</keyword>
<comment type="function">
    <text evidence="5">A translational regulator that binds mRNA to regulate translation initiation and/or mRNA stability. Usually binds in the 5'-UTR at or near the Shine-Dalgarno sequence preventing ribosome-binding, thus repressing translation. Its main target seems to be the major flagellin gene, while its function is anatagonized by FliW.</text>
</comment>